<proteinExistence type="inferred from homology"/>
<evidence type="ECO:0000313" key="7">
    <source>
        <dbReference type="Proteomes" id="UP001085076"/>
    </source>
</evidence>
<feature type="transmembrane region" description="Helical" evidence="5">
    <location>
        <begin position="135"/>
        <end position="154"/>
    </location>
</feature>
<dbReference type="OrthoDB" id="7933078at2759"/>
<reference evidence="6" key="1">
    <citation type="submission" date="2021-03" db="EMBL/GenBank/DDBJ databases">
        <authorList>
            <person name="Li Z."/>
            <person name="Yang C."/>
        </authorList>
    </citation>
    <scope>NUCLEOTIDE SEQUENCE</scope>
    <source>
        <strain evidence="6">Dzin_1.0</strain>
        <tissue evidence="6">Leaf</tissue>
    </source>
</reference>
<dbReference type="Pfam" id="PF01027">
    <property type="entry name" value="Bax1-I"/>
    <property type="match status" value="1"/>
</dbReference>
<keyword evidence="3 5" id="KW-1133">Transmembrane helix</keyword>
<organism evidence="6 7">
    <name type="scientific">Dioscorea zingiberensis</name>
    <dbReference type="NCBI Taxonomy" id="325984"/>
    <lineage>
        <taxon>Eukaryota</taxon>
        <taxon>Viridiplantae</taxon>
        <taxon>Streptophyta</taxon>
        <taxon>Embryophyta</taxon>
        <taxon>Tracheophyta</taxon>
        <taxon>Spermatophyta</taxon>
        <taxon>Magnoliopsida</taxon>
        <taxon>Liliopsida</taxon>
        <taxon>Dioscoreales</taxon>
        <taxon>Dioscoreaceae</taxon>
        <taxon>Dioscorea</taxon>
    </lineage>
</organism>
<dbReference type="GO" id="GO:0016020">
    <property type="term" value="C:membrane"/>
    <property type="evidence" value="ECO:0007669"/>
    <property type="project" value="UniProtKB-SubCell"/>
</dbReference>
<dbReference type="PANTHER" id="PTHR23291:SF39">
    <property type="entry name" value="OS11G0581900 PROTEIN"/>
    <property type="match status" value="1"/>
</dbReference>
<feature type="transmembrane region" description="Helical" evidence="5">
    <location>
        <begin position="189"/>
        <end position="208"/>
    </location>
</feature>
<comment type="subcellular location">
    <subcellularLocation>
        <location evidence="1">Membrane</location>
        <topology evidence="1">Multi-pass membrane protein</topology>
    </subcellularLocation>
</comment>
<evidence type="ECO:0000313" key="6">
    <source>
        <dbReference type="EMBL" id="KAJ0974090.1"/>
    </source>
</evidence>
<feature type="transmembrane region" description="Helical" evidence="5">
    <location>
        <begin position="42"/>
        <end position="63"/>
    </location>
</feature>
<dbReference type="AlphaFoldDB" id="A0A9D5CJ98"/>
<feature type="transmembrane region" description="Helical" evidence="5">
    <location>
        <begin position="229"/>
        <end position="247"/>
    </location>
</feature>
<evidence type="ECO:0000256" key="5">
    <source>
        <dbReference type="RuleBase" id="RU004379"/>
    </source>
</evidence>
<protein>
    <recommendedName>
        <fullName evidence="8">BI1-like protein</fullName>
    </recommendedName>
</protein>
<keyword evidence="2 5" id="KW-0812">Transmembrane</keyword>
<keyword evidence="4 5" id="KW-0472">Membrane</keyword>
<name>A0A9D5CJ98_9LILI</name>
<dbReference type="EMBL" id="JAGGNH010000004">
    <property type="protein sequence ID" value="KAJ0974090.1"/>
    <property type="molecule type" value="Genomic_DNA"/>
</dbReference>
<gene>
    <name evidence="6" type="ORF">J5N97_016055</name>
</gene>
<evidence type="ECO:0000256" key="2">
    <source>
        <dbReference type="ARBA" id="ARBA00022692"/>
    </source>
</evidence>
<dbReference type="InterPro" id="IPR006214">
    <property type="entry name" value="Bax_inhibitor_1-related"/>
</dbReference>
<dbReference type="PANTHER" id="PTHR23291">
    <property type="entry name" value="BAX INHIBITOR-RELATED"/>
    <property type="match status" value="1"/>
</dbReference>
<comment type="similarity">
    <text evidence="5">Belongs to the BI1 family.</text>
</comment>
<evidence type="ECO:0000256" key="4">
    <source>
        <dbReference type="ARBA" id="ARBA00023136"/>
    </source>
</evidence>
<sequence length="248" mass="27778">MSKEEAIDVEKGNADAVLAPPPPLYPKMTEDPRARWSFIRKVYSILAAQFVFTSAVGAVGAFIRPIPRFFLSRTPASLGVFLVILIIPFIALVPMMIYRHKHPLNIIFLSIFTACISCSVMVTCAIVNAKVILEAAILTGTMFIGLTLFTFWAARKGRDFTFLFPFLFASLHVLLIYILIQIFFPLGKVAHTVYSFVATIVFTGFIIFDTQQLIKRHNYDQYIDAAISLYLDIVNLFMSLIGLTGIAH</sequence>
<evidence type="ECO:0008006" key="8">
    <source>
        <dbReference type="Google" id="ProtNLM"/>
    </source>
</evidence>
<evidence type="ECO:0000256" key="1">
    <source>
        <dbReference type="ARBA" id="ARBA00004141"/>
    </source>
</evidence>
<accession>A0A9D5CJ98</accession>
<feature type="transmembrane region" description="Helical" evidence="5">
    <location>
        <begin position="75"/>
        <end position="94"/>
    </location>
</feature>
<comment type="caution">
    <text evidence="6">The sequence shown here is derived from an EMBL/GenBank/DDBJ whole genome shotgun (WGS) entry which is preliminary data.</text>
</comment>
<reference evidence="6" key="2">
    <citation type="journal article" date="2022" name="Hortic Res">
        <title>The genome of Dioscorea zingiberensis sheds light on the biosynthesis, origin and evolution of the medicinally important diosgenin saponins.</title>
        <authorList>
            <person name="Li Y."/>
            <person name="Tan C."/>
            <person name="Li Z."/>
            <person name="Guo J."/>
            <person name="Li S."/>
            <person name="Chen X."/>
            <person name="Wang C."/>
            <person name="Dai X."/>
            <person name="Yang H."/>
            <person name="Song W."/>
            <person name="Hou L."/>
            <person name="Xu J."/>
            <person name="Tong Z."/>
            <person name="Xu A."/>
            <person name="Yuan X."/>
            <person name="Wang W."/>
            <person name="Yang Q."/>
            <person name="Chen L."/>
            <person name="Sun Z."/>
            <person name="Wang K."/>
            <person name="Pan B."/>
            <person name="Chen J."/>
            <person name="Bao Y."/>
            <person name="Liu F."/>
            <person name="Qi X."/>
            <person name="Gang D.R."/>
            <person name="Wen J."/>
            <person name="Li J."/>
        </authorList>
    </citation>
    <scope>NUCLEOTIDE SEQUENCE</scope>
    <source>
        <strain evidence="6">Dzin_1.0</strain>
    </source>
</reference>
<keyword evidence="7" id="KW-1185">Reference proteome</keyword>
<feature type="transmembrane region" description="Helical" evidence="5">
    <location>
        <begin position="161"/>
        <end position="183"/>
    </location>
</feature>
<evidence type="ECO:0000256" key="3">
    <source>
        <dbReference type="ARBA" id="ARBA00022989"/>
    </source>
</evidence>
<dbReference type="Proteomes" id="UP001085076">
    <property type="component" value="Miscellaneous, Linkage group lg04"/>
</dbReference>
<feature type="transmembrane region" description="Helical" evidence="5">
    <location>
        <begin position="106"/>
        <end position="129"/>
    </location>
</feature>